<reference evidence="1 2" key="1">
    <citation type="submission" date="2014-10" db="EMBL/GenBank/DDBJ databases">
        <title>Draft genome of anammox bacterium scalindua brodae, obtained using differential coverage binning of sequence data from two enrichment reactors.</title>
        <authorList>
            <person name="Speth D.R."/>
            <person name="Russ L."/>
            <person name="Kartal B."/>
            <person name="Op den Camp H.J."/>
            <person name="Dutilh B.E."/>
            <person name="Jetten M.S."/>
        </authorList>
    </citation>
    <scope>NUCLEOTIDE SEQUENCE [LARGE SCALE GENOMIC DNA]</scope>
    <source>
        <strain evidence="1">RU1</strain>
    </source>
</reference>
<comment type="caution">
    <text evidence="1">The sequence shown here is derived from an EMBL/GenBank/DDBJ whole genome shotgun (WGS) entry which is preliminary data.</text>
</comment>
<dbReference type="EMBL" id="JRYO01000146">
    <property type="protein sequence ID" value="KHE92200.1"/>
    <property type="molecule type" value="Genomic_DNA"/>
</dbReference>
<dbReference type="InterPro" id="IPR036280">
    <property type="entry name" value="Multihaem_cyt_sf"/>
</dbReference>
<evidence type="ECO:0000313" key="1">
    <source>
        <dbReference type="EMBL" id="KHE92200.1"/>
    </source>
</evidence>
<name>A0A0B0ENJ0_9BACT</name>
<protein>
    <submittedName>
        <fullName evidence="1">Putative tetraheme cytochrome c protein</fullName>
    </submittedName>
</protein>
<organism evidence="1 2">
    <name type="scientific">Candidatus Scalindua brodae</name>
    <dbReference type="NCBI Taxonomy" id="237368"/>
    <lineage>
        <taxon>Bacteria</taxon>
        <taxon>Pseudomonadati</taxon>
        <taxon>Planctomycetota</taxon>
        <taxon>Candidatus Brocadiia</taxon>
        <taxon>Candidatus Brocadiales</taxon>
        <taxon>Candidatus Scalinduaceae</taxon>
        <taxon>Candidatus Scalindua</taxon>
    </lineage>
</organism>
<sequence>MKRTLENTNILGIAFLIVLTSGFLWAGRSDLPEPDALQETYLKGTREEKSSQCANEVASLFGQECSFCHNDDITEFTAKGNRAKSDMLASIAIGVKCDYCHAGEKQYTKKFEMAGKMFELSEMMDVECDFCHNGKDILTLEGSTARTAMLLQKWKKKGNKKCLKCHVERKQFELNSEGKELLKSLMHEGKESN</sequence>
<dbReference type="Gene3D" id="3.90.10.10">
    <property type="entry name" value="Cytochrome C3"/>
    <property type="match status" value="1"/>
</dbReference>
<evidence type="ECO:0000313" key="2">
    <source>
        <dbReference type="Proteomes" id="UP000030652"/>
    </source>
</evidence>
<gene>
    <name evidence="1" type="ORF">SCABRO_02055</name>
</gene>
<dbReference type="eggNOG" id="ENOG5033ZJM">
    <property type="taxonomic scope" value="Bacteria"/>
</dbReference>
<proteinExistence type="predicted"/>
<accession>A0A0B0ENJ0</accession>
<dbReference type="SUPFAM" id="SSF48695">
    <property type="entry name" value="Multiheme cytochromes"/>
    <property type="match status" value="1"/>
</dbReference>
<dbReference type="AlphaFoldDB" id="A0A0B0ENJ0"/>
<dbReference type="Proteomes" id="UP000030652">
    <property type="component" value="Unassembled WGS sequence"/>
</dbReference>